<feature type="region of interest" description="Disordered" evidence="1">
    <location>
        <begin position="1"/>
        <end position="86"/>
    </location>
</feature>
<keyword evidence="3" id="KW-1185">Reference proteome</keyword>
<feature type="non-terminal residue" evidence="2">
    <location>
        <position position="713"/>
    </location>
</feature>
<gene>
    <name evidence="2" type="primary">Jhy</name>
    <name evidence="2" type="ORF">CENUNI_R01925</name>
</gene>
<feature type="region of interest" description="Disordered" evidence="1">
    <location>
        <begin position="178"/>
        <end position="224"/>
    </location>
</feature>
<organism evidence="2 3">
    <name type="scientific">Centropus unirufus</name>
    <dbReference type="NCBI Taxonomy" id="1118519"/>
    <lineage>
        <taxon>Eukaryota</taxon>
        <taxon>Metazoa</taxon>
        <taxon>Chordata</taxon>
        <taxon>Craniata</taxon>
        <taxon>Vertebrata</taxon>
        <taxon>Euteleostomi</taxon>
        <taxon>Archelosauria</taxon>
        <taxon>Archosauria</taxon>
        <taxon>Dinosauria</taxon>
        <taxon>Saurischia</taxon>
        <taxon>Theropoda</taxon>
        <taxon>Coelurosauria</taxon>
        <taxon>Aves</taxon>
        <taxon>Neognathae</taxon>
        <taxon>Neoaves</taxon>
        <taxon>Otidimorphae</taxon>
        <taxon>Cuculiformes</taxon>
        <taxon>Centropidae</taxon>
        <taxon>Centropus</taxon>
    </lineage>
</organism>
<dbReference type="EMBL" id="VYZI01000121">
    <property type="protein sequence ID" value="NWR73105.1"/>
    <property type="molecule type" value="Genomic_DNA"/>
</dbReference>
<dbReference type="PANTHER" id="PTHR14726:SF1">
    <property type="entry name" value="JHY PROTEIN HOMOLOG"/>
    <property type="match status" value="1"/>
</dbReference>
<feature type="compositionally biased region" description="Basic and acidic residues" evidence="1">
    <location>
        <begin position="134"/>
        <end position="144"/>
    </location>
</feature>
<feature type="region of interest" description="Disordered" evidence="1">
    <location>
        <begin position="546"/>
        <end position="577"/>
    </location>
</feature>
<feature type="region of interest" description="Disordered" evidence="1">
    <location>
        <begin position="124"/>
        <end position="150"/>
    </location>
</feature>
<feature type="compositionally biased region" description="Polar residues" evidence="1">
    <location>
        <begin position="301"/>
        <end position="315"/>
    </location>
</feature>
<evidence type="ECO:0000256" key="1">
    <source>
        <dbReference type="SAM" id="MobiDB-lite"/>
    </source>
</evidence>
<protein>
    <submittedName>
        <fullName evidence="2">JHY protein</fullName>
    </submittedName>
</protein>
<comment type="caution">
    <text evidence="2">The sequence shown here is derived from an EMBL/GenBank/DDBJ whole genome shotgun (WGS) entry which is preliminary data.</text>
</comment>
<evidence type="ECO:0000313" key="3">
    <source>
        <dbReference type="Proteomes" id="UP000517892"/>
    </source>
</evidence>
<feature type="compositionally biased region" description="Acidic residues" evidence="1">
    <location>
        <begin position="36"/>
        <end position="62"/>
    </location>
</feature>
<reference evidence="2 3" key="1">
    <citation type="submission" date="2019-09" db="EMBL/GenBank/DDBJ databases">
        <title>Bird 10,000 Genomes (B10K) Project - Family phase.</title>
        <authorList>
            <person name="Zhang G."/>
        </authorList>
    </citation>
    <scope>NUCLEOTIDE SEQUENCE [LARGE SCALE GENOMIC DNA]</scope>
    <source>
        <strain evidence="2">B10K-DU-017-25</strain>
        <tissue evidence="2">Mixed tissue sample</tissue>
    </source>
</reference>
<feature type="compositionally biased region" description="Polar residues" evidence="1">
    <location>
        <begin position="65"/>
        <end position="74"/>
    </location>
</feature>
<dbReference type="InterPro" id="IPR027968">
    <property type="entry name" value="JHY"/>
</dbReference>
<feature type="region of interest" description="Disordered" evidence="1">
    <location>
        <begin position="295"/>
        <end position="342"/>
    </location>
</feature>
<feature type="non-terminal residue" evidence="2">
    <location>
        <position position="1"/>
    </location>
</feature>
<feature type="compositionally biased region" description="Basic and acidic residues" evidence="1">
    <location>
        <begin position="664"/>
        <end position="674"/>
    </location>
</feature>
<proteinExistence type="predicted"/>
<feature type="compositionally biased region" description="Polar residues" evidence="1">
    <location>
        <begin position="549"/>
        <end position="559"/>
    </location>
</feature>
<sequence length="713" mass="79801">DSQGSGSESCTQERQDQSELQKQIHENEELVGLDSDQLESDSLEEDSLEEMSLEEQEGDEPDTNPHPNGIQSNDGNRRKQQSVDKYFSLRYNPNWKNTREAAEFSEAEKAHQVAGGRSLDFAQDSFYLHSNGSPEEKSQPEGKSQDSFAELGLLSFHERNAVVSNNAVVNNDAVVSNDAGVSKDPLKLPAKGKGSADGSHPKDSPSTHTSALSLQIKGGQAQRARRDFVKKNKQTLGLRSEINSYLELYRKKQEVVLQGQVGDPKTVDEEPVQSVLPFQTVKMEPEDKRYLKSQQLKDHQNNSSQRNKIKCNQSLKGRADPRNYSQQPPGGPAEPKSCHHKHCQISEFQTAPVQALEQENSSPQQKWLHPSPSVGPDTNRVANPDTGLNNCPNSRHFENMKCQQDPPKGLPQDQQHLYNPVTVQLFAGDESIRGQAHPNKRNMSSTFNGSFQELGKNQVSLQNCKGHVCVDKRYQNYAISILWPSRTANGSPAAPCTPSQFIQMMERHYQGITPLAEADLADRDLLSLLPPVIPWVASASELELESSEGNQVKTSQSKLEGNPMRMEEQNKTKVSRKPWGSKACLNLNVKLGGLGPDYEAIKEKKEKVNQQKEYAKQIKEYNMKTIASVQRLPTKAKVISLVSRQKALEYAKKIPRPKTFITRQSDEEQKEERIPSQTLNGESLPQIPSLETLQTRHEKEKQLVAAFRALHIL</sequence>
<dbReference type="GO" id="GO:0035082">
    <property type="term" value="P:axoneme assembly"/>
    <property type="evidence" value="ECO:0007669"/>
    <property type="project" value="TreeGrafter"/>
</dbReference>
<feature type="region of interest" description="Disordered" evidence="1">
    <location>
        <begin position="659"/>
        <end position="688"/>
    </location>
</feature>
<feature type="compositionally biased region" description="Polar residues" evidence="1">
    <location>
        <begin position="1"/>
        <end position="10"/>
    </location>
</feature>
<dbReference type="Pfam" id="PF15261">
    <property type="entry name" value="JHY"/>
    <property type="match status" value="1"/>
</dbReference>
<feature type="region of interest" description="Disordered" evidence="1">
    <location>
        <begin position="355"/>
        <end position="395"/>
    </location>
</feature>
<dbReference type="AlphaFoldDB" id="A0A7K4ZNU4"/>
<dbReference type="PANTHER" id="PTHR14726">
    <property type="entry name" value="JHY PROTEIN HOMOLOG"/>
    <property type="match status" value="1"/>
</dbReference>
<name>A0A7K4ZNU4_9AVES</name>
<accession>A0A7K4ZNU4</accession>
<feature type="compositionally biased region" description="Basic and acidic residues" evidence="1">
    <location>
        <begin position="11"/>
        <end position="28"/>
    </location>
</feature>
<dbReference type="Proteomes" id="UP000517892">
    <property type="component" value="Unassembled WGS sequence"/>
</dbReference>
<dbReference type="OrthoDB" id="10057281at2759"/>
<evidence type="ECO:0000313" key="2">
    <source>
        <dbReference type="EMBL" id="NWR73105.1"/>
    </source>
</evidence>
<feature type="compositionally biased region" description="Polar residues" evidence="1">
    <location>
        <begin position="355"/>
        <end position="365"/>
    </location>
</feature>